<evidence type="ECO:0000259" key="4">
    <source>
        <dbReference type="PROSITE" id="PS50263"/>
    </source>
</evidence>
<accession>A0A511KRB4</accession>
<dbReference type="EMBL" id="BJWK01000018">
    <property type="protein sequence ID" value="GEM12064.1"/>
    <property type="molecule type" value="Genomic_DNA"/>
</dbReference>
<dbReference type="PANTHER" id="PTHR46044:SF1">
    <property type="entry name" value="CN HYDROLASE DOMAIN-CONTAINING PROTEIN"/>
    <property type="match status" value="1"/>
</dbReference>
<evidence type="ECO:0000256" key="1">
    <source>
        <dbReference type="ARBA" id="ARBA00008129"/>
    </source>
</evidence>
<name>A0A511KRB4_RHOTO</name>
<dbReference type="InterPro" id="IPR044149">
    <property type="entry name" value="Nitrilases_CHs"/>
</dbReference>
<feature type="compositionally biased region" description="Low complexity" evidence="3">
    <location>
        <begin position="372"/>
        <end position="381"/>
    </location>
</feature>
<gene>
    <name evidence="5" type="ORF">Rt10032_c18g6081</name>
</gene>
<dbReference type="Proteomes" id="UP000321518">
    <property type="component" value="Unassembled WGS sequence"/>
</dbReference>
<dbReference type="Gene3D" id="3.60.110.10">
    <property type="entry name" value="Carbon-nitrogen hydrolase"/>
    <property type="match status" value="1"/>
</dbReference>
<dbReference type="OrthoDB" id="10250282at2759"/>
<dbReference type="AlphaFoldDB" id="A0A511KRB4"/>
<comment type="similarity">
    <text evidence="1">Belongs to the carbon-nitrogen hydrolase superfamily. Nitrilase family.</text>
</comment>
<feature type="active site" description="Proton acceptor" evidence="2">
    <location>
        <position position="48"/>
    </location>
</feature>
<evidence type="ECO:0000313" key="5">
    <source>
        <dbReference type="EMBL" id="GEM12064.1"/>
    </source>
</evidence>
<reference evidence="5 6" key="1">
    <citation type="submission" date="2019-07" db="EMBL/GenBank/DDBJ databases">
        <title>Rhodotorula toruloides NBRC10032 genome sequencing.</title>
        <authorList>
            <person name="Shida Y."/>
            <person name="Takaku H."/>
            <person name="Ogasawara W."/>
            <person name="Mori K."/>
        </authorList>
    </citation>
    <scope>NUCLEOTIDE SEQUENCE [LARGE SCALE GENOMIC DNA]</scope>
    <source>
        <strain evidence="5 6">NBRC10032</strain>
    </source>
</reference>
<dbReference type="GO" id="GO:0016836">
    <property type="term" value="F:hydro-lyase activity"/>
    <property type="evidence" value="ECO:0007669"/>
    <property type="project" value="UniProtKB-ARBA"/>
</dbReference>
<dbReference type="InterPro" id="IPR036526">
    <property type="entry name" value="C-N_Hydrolase_sf"/>
</dbReference>
<dbReference type="PROSITE" id="PS50263">
    <property type="entry name" value="CN_HYDROLASE"/>
    <property type="match status" value="1"/>
</dbReference>
<dbReference type="GO" id="GO:0000257">
    <property type="term" value="F:nitrilase activity"/>
    <property type="evidence" value="ECO:0007669"/>
    <property type="project" value="UniProtKB-ARBA"/>
</dbReference>
<dbReference type="CDD" id="cd07564">
    <property type="entry name" value="nitrilases_CHs"/>
    <property type="match status" value="1"/>
</dbReference>
<evidence type="ECO:0000313" key="6">
    <source>
        <dbReference type="Proteomes" id="UP000321518"/>
    </source>
</evidence>
<evidence type="ECO:0000256" key="2">
    <source>
        <dbReference type="PROSITE-ProRule" id="PRU10139"/>
    </source>
</evidence>
<organism evidence="5 6">
    <name type="scientific">Rhodotorula toruloides</name>
    <name type="common">Yeast</name>
    <name type="synonym">Rhodosporidium toruloides</name>
    <dbReference type="NCBI Taxonomy" id="5286"/>
    <lineage>
        <taxon>Eukaryota</taxon>
        <taxon>Fungi</taxon>
        <taxon>Dikarya</taxon>
        <taxon>Basidiomycota</taxon>
        <taxon>Pucciniomycotina</taxon>
        <taxon>Microbotryomycetes</taxon>
        <taxon>Sporidiobolales</taxon>
        <taxon>Sporidiobolaceae</taxon>
        <taxon>Rhodotorula</taxon>
    </lineage>
</organism>
<sequence>MTTAIRQFRVAAAQIEAVFYDAQANLARILAAIEEAAAGGARLVVFSELALSGYPFHIWTLSYGEQLPLITDFYTKAAVEADGPEMESIRACCTKNAIRAVVGFCERDGGSLYMSQWLVGPDGGVVMRRKLRPTSLERIVFGDGDGSDIKVHKTELGNVGVLQCWEHAQSLLKYAMSSQHEEVHCASWPVFPAELPHHSLSRESNAALLTAYAIETGTFVVSASSFLTAQNLEKVFGAKEKVLSTGGGYTTILDPEGRTLAVAKPDQNEIVYANVDVDLCYKARSVLDPTGHYSRTDVFEVHFDMTPRHIINIAKPASRSSAPSPDPPLFRQLRRTMFDQPLAANTHAKRASAVSDGVVAAATETKQDGEGADAASAEGSV</sequence>
<dbReference type="InterPro" id="IPR000132">
    <property type="entry name" value="Nitrilase/CN_hydratase_CS"/>
</dbReference>
<dbReference type="PROSITE" id="PS00920">
    <property type="entry name" value="NITRIL_CHT_1"/>
    <property type="match status" value="1"/>
</dbReference>
<feature type="region of interest" description="Disordered" evidence="3">
    <location>
        <begin position="362"/>
        <end position="381"/>
    </location>
</feature>
<proteinExistence type="inferred from homology"/>
<protein>
    <submittedName>
        <fullName evidence="5">Aliphatic nitrilase</fullName>
    </submittedName>
</protein>
<feature type="domain" description="CN hydrolase" evidence="4">
    <location>
        <begin position="8"/>
        <end position="277"/>
    </location>
</feature>
<dbReference type="PANTHER" id="PTHR46044">
    <property type="entry name" value="NITRILASE"/>
    <property type="match status" value="1"/>
</dbReference>
<comment type="caution">
    <text evidence="5">The sequence shown here is derived from an EMBL/GenBank/DDBJ whole genome shotgun (WGS) entry which is preliminary data.</text>
</comment>
<dbReference type="InterPro" id="IPR003010">
    <property type="entry name" value="C-N_Hydrolase"/>
</dbReference>
<dbReference type="SUPFAM" id="SSF56317">
    <property type="entry name" value="Carbon-nitrogen hydrolase"/>
    <property type="match status" value="1"/>
</dbReference>
<evidence type="ECO:0000256" key="3">
    <source>
        <dbReference type="SAM" id="MobiDB-lite"/>
    </source>
</evidence>
<dbReference type="Pfam" id="PF00795">
    <property type="entry name" value="CN_hydrolase"/>
    <property type="match status" value="1"/>
</dbReference>